<dbReference type="InterPro" id="IPR002125">
    <property type="entry name" value="CMP_dCMP_dom"/>
</dbReference>
<evidence type="ECO:0000313" key="11">
    <source>
        <dbReference type="Proteomes" id="UP001054846"/>
    </source>
</evidence>
<protein>
    <recommendedName>
        <fullName evidence="8">tRNA-specific adenosine deaminase</fullName>
        <ecNumber evidence="8">3.5.4.33</ecNumber>
    </recommendedName>
</protein>
<comment type="similarity">
    <text evidence="1">Belongs to the cytidine and deoxycytidylate deaminase family. ADAT2 subfamily.</text>
</comment>
<dbReference type="InterPro" id="IPR016193">
    <property type="entry name" value="Cytidine_deaminase-like"/>
</dbReference>
<keyword evidence="6 8" id="KW-0862">Zinc</keyword>
<feature type="active site" description="Proton donor" evidence="8">
    <location>
        <position position="56"/>
    </location>
</feature>
<evidence type="ECO:0000256" key="3">
    <source>
        <dbReference type="ARBA" id="ARBA00022694"/>
    </source>
</evidence>
<dbReference type="PANTHER" id="PTHR11079:SF202">
    <property type="entry name" value="TRNA-SPECIFIC ADENOSINE DEAMINASE"/>
    <property type="match status" value="1"/>
</dbReference>
<dbReference type="PANTHER" id="PTHR11079">
    <property type="entry name" value="CYTOSINE DEAMINASE FAMILY MEMBER"/>
    <property type="match status" value="1"/>
</dbReference>
<evidence type="ECO:0000256" key="5">
    <source>
        <dbReference type="ARBA" id="ARBA00022801"/>
    </source>
</evidence>
<dbReference type="PROSITE" id="PS51747">
    <property type="entry name" value="CYT_DCMP_DEAMINASES_2"/>
    <property type="match status" value="1"/>
</dbReference>
<feature type="binding site" evidence="8">
    <location>
        <position position="84"/>
    </location>
    <ligand>
        <name>Zn(2+)</name>
        <dbReference type="ChEBI" id="CHEBI:29105"/>
        <note>catalytic</note>
    </ligand>
</feature>
<keyword evidence="11" id="KW-1185">Reference proteome</keyword>
<accession>A0ABY3PSI3</accession>
<feature type="domain" description="CMP/dCMP-type deaminase" evidence="9">
    <location>
        <begin position="2"/>
        <end position="114"/>
    </location>
</feature>
<evidence type="ECO:0000256" key="8">
    <source>
        <dbReference type="HAMAP-Rule" id="MF_00972"/>
    </source>
</evidence>
<reference evidence="10 11" key="1">
    <citation type="journal article" date="2021" name="Genome Biol. Evol.">
        <title>Complete Genome Sequencing of a Novel Gloeobacter Species from a Waterfall Cave in Mexico.</title>
        <authorList>
            <person name="Saw J.H."/>
            <person name="Cardona T."/>
            <person name="Montejano G."/>
        </authorList>
    </citation>
    <scope>NUCLEOTIDE SEQUENCE [LARGE SCALE GENOMIC DNA]</scope>
    <source>
        <strain evidence="10">MG652769</strain>
    </source>
</reference>
<keyword evidence="5 8" id="KW-0378">Hydrolase</keyword>
<dbReference type="HAMAP" id="MF_00972">
    <property type="entry name" value="tRNA_aden_deaminase"/>
    <property type="match status" value="1"/>
</dbReference>
<evidence type="ECO:0000256" key="2">
    <source>
        <dbReference type="ARBA" id="ARBA00011738"/>
    </source>
</evidence>
<proteinExistence type="inferred from homology"/>
<evidence type="ECO:0000256" key="6">
    <source>
        <dbReference type="ARBA" id="ARBA00022833"/>
    </source>
</evidence>
<comment type="subunit">
    <text evidence="2 8">Homodimer.</text>
</comment>
<evidence type="ECO:0000256" key="4">
    <source>
        <dbReference type="ARBA" id="ARBA00022723"/>
    </source>
</evidence>
<dbReference type="CDD" id="cd01285">
    <property type="entry name" value="nucleoside_deaminase"/>
    <property type="match status" value="1"/>
</dbReference>
<feature type="binding site" evidence="8">
    <location>
        <position position="54"/>
    </location>
    <ligand>
        <name>Zn(2+)</name>
        <dbReference type="ChEBI" id="CHEBI:29105"/>
        <note>catalytic</note>
    </ligand>
</feature>
<dbReference type="InterPro" id="IPR028883">
    <property type="entry name" value="tRNA_aden_deaminase"/>
</dbReference>
<dbReference type="EC" id="3.5.4.33" evidence="8"/>
<name>A0ABY3PSI3_9CYAN</name>
<evidence type="ECO:0000256" key="7">
    <source>
        <dbReference type="ARBA" id="ARBA00048045"/>
    </source>
</evidence>
<dbReference type="RefSeq" id="WP_230843982.1">
    <property type="nucleotide sequence ID" value="NZ_CP063845.1"/>
</dbReference>
<evidence type="ECO:0000313" key="10">
    <source>
        <dbReference type="EMBL" id="UFP96688.1"/>
    </source>
</evidence>
<comment type="cofactor">
    <cofactor evidence="8">
        <name>Zn(2+)</name>
        <dbReference type="ChEBI" id="CHEBI:29105"/>
    </cofactor>
    <text evidence="8">Binds 1 zinc ion per subunit.</text>
</comment>
<dbReference type="EMBL" id="CP063845">
    <property type="protein sequence ID" value="UFP96688.1"/>
    <property type="molecule type" value="Genomic_DNA"/>
</dbReference>
<gene>
    <name evidence="8" type="primary">tadA</name>
    <name evidence="10" type="ORF">ISF26_10950</name>
</gene>
<comment type="catalytic activity">
    <reaction evidence="7 8">
        <text>adenosine(34) in tRNA + H2O + H(+) = inosine(34) in tRNA + NH4(+)</text>
        <dbReference type="Rhea" id="RHEA:43168"/>
        <dbReference type="Rhea" id="RHEA-COMP:10373"/>
        <dbReference type="Rhea" id="RHEA-COMP:10374"/>
        <dbReference type="ChEBI" id="CHEBI:15377"/>
        <dbReference type="ChEBI" id="CHEBI:15378"/>
        <dbReference type="ChEBI" id="CHEBI:28938"/>
        <dbReference type="ChEBI" id="CHEBI:74411"/>
        <dbReference type="ChEBI" id="CHEBI:82852"/>
        <dbReference type="EC" id="3.5.4.33"/>
    </reaction>
</comment>
<dbReference type="SUPFAM" id="SSF53927">
    <property type="entry name" value="Cytidine deaminase-like"/>
    <property type="match status" value="1"/>
</dbReference>
<dbReference type="InterPro" id="IPR016192">
    <property type="entry name" value="APOBEC/CMP_deaminase_Zn-bd"/>
</dbReference>
<evidence type="ECO:0000259" key="9">
    <source>
        <dbReference type="PROSITE" id="PS51747"/>
    </source>
</evidence>
<feature type="binding site" evidence="8">
    <location>
        <position position="87"/>
    </location>
    <ligand>
        <name>Zn(2+)</name>
        <dbReference type="ChEBI" id="CHEBI:29105"/>
        <note>catalytic</note>
    </ligand>
</feature>
<dbReference type="Gene3D" id="3.40.140.10">
    <property type="entry name" value="Cytidine Deaminase, domain 2"/>
    <property type="match status" value="1"/>
</dbReference>
<dbReference type="Pfam" id="PF00383">
    <property type="entry name" value="dCMP_cyt_deam_1"/>
    <property type="match status" value="1"/>
</dbReference>
<evidence type="ECO:0000256" key="1">
    <source>
        <dbReference type="ARBA" id="ARBA00010669"/>
    </source>
</evidence>
<keyword evidence="4 8" id="KW-0479">Metal-binding</keyword>
<organism evidence="10 11">
    <name type="scientific">Gloeobacter morelensis MG652769</name>
    <dbReference type="NCBI Taxonomy" id="2781736"/>
    <lineage>
        <taxon>Bacteria</taxon>
        <taxon>Bacillati</taxon>
        <taxon>Cyanobacteriota</taxon>
        <taxon>Cyanophyceae</taxon>
        <taxon>Gloeobacterales</taxon>
        <taxon>Gloeobacteraceae</taxon>
        <taxon>Gloeobacter</taxon>
        <taxon>Gloeobacter morelensis</taxon>
    </lineage>
</organism>
<dbReference type="Proteomes" id="UP001054846">
    <property type="component" value="Chromosome"/>
</dbReference>
<comment type="function">
    <text evidence="8">Catalyzes the deamination of adenosine to inosine at the wobble position 34 of tRNA(Arg2).</text>
</comment>
<dbReference type="NCBIfam" id="NF008113">
    <property type="entry name" value="PRK10860.1"/>
    <property type="match status" value="1"/>
</dbReference>
<keyword evidence="3 8" id="KW-0819">tRNA processing</keyword>
<sequence>MKSHSEWMALALDLAREAGRVGEVPVGALVVDAAGALIATGANRRERDYDPTAHAEIVAMRAACTKLRDWRLVGCTLYVTLEPCAMCASAILQSRLGLLVYGADDPKAGAVGSVLNLPASAVSFHRLPIVAGIEERACRRLLSDWFEQHRSRDKLL</sequence>
<dbReference type="PROSITE" id="PS00903">
    <property type="entry name" value="CYT_DCMP_DEAMINASES_1"/>
    <property type="match status" value="1"/>
</dbReference>